<evidence type="ECO:0000256" key="8">
    <source>
        <dbReference type="SAM" id="Phobius"/>
    </source>
</evidence>
<keyword evidence="7 8" id="KW-0472">Membrane</keyword>
<evidence type="ECO:0000256" key="3">
    <source>
        <dbReference type="ARBA" id="ARBA00022448"/>
    </source>
</evidence>
<organism evidence="9 10">
    <name type="scientific">Paraglaciecola algarum</name>
    <dbReference type="NCBI Taxonomy" id="3050085"/>
    <lineage>
        <taxon>Bacteria</taxon>
        <taxon>Pseudomonadati</taxon>
        <taxon>Pseudomonadota</taxon>
        <taxon>Gammaproteobacteria</taxon>
        <taxon>Alteromonadales</taxon>
        <taxon>Alteromonadaceae</taxon>
        <taxon>Paraglaciecola</taxon>
    </lineage>
</organism>
<dbReference type="PANTHER" id="PTHR36838:SF4">
    <property type="entry name" value="AUXIN EFFLUX CARRIER FAMILY PROTEIN"/>
    <property type="match status" value="1"/>
</dbReference>
<dbReference type="PANTHER" id="PTHR36838">
    <property type="entry name" value="AUXIN EFFLUX CARRIER FAMILY PROTEIN"/>
    <property type="match status" value="1"/>
</dbReference>
<dbReference type="EMBL" id="JAKGAS010000011">
    <property type="protein sequence ID" value="MCF2949808.1"/>
    <property type="molecule type" value="Genomic_DNA"/>
</dbReference>
<keyword evidence="3" id="KW-0813">Transport</keyword>
<sequence length="311" mass="33739">MFESLFYALDVTLPISLIIILGAVLKRIGWITDAFAETGSRLVFNLTLPCLLFVNVSTTQLDENLPLVMLVVACVVATLAYIGLHFMAFLMPNQMARGAFVQGACRGNLAIVGFALSLSAFGEEALSVASMYLAVLVLPVNVFSILTLYYHQAKSPSLRTIGWNVLSNPLAIAIMLALIVALLQIQVPALIMKTGDYLARMTLPLALLCVGASIRWYEFKVSRLLYLAMSFKLVLLPAVAVAIGYLWGLTGTELGVLFMMMAAPTAAAAYPMVRSIGGDYHLTAAIIAGSTLFSMFTSTLGLFVLRYMQWV</sequence>
<keyword evidence="10" id="KW-1185">Reference proteome</keyword>
<dbReference type="Gene3D" id="1.20.1530.20">
    <property type="match status" value="1"/>
</dbReference>
<feature type="transmembrane region" description="Helical" evidence="8">
    <location>
        <begin position="224"/>
        <end position="248"/>
    </location>
</feature>
<feature type="transmembrane region" description="Helical" evidence="8">
    <location>
        <begin position="254"/>
        <end position="273"/>
    </location>
</feature>
<comment type="subcellular location">
    <subcellularLocation>
        <location evidence="1">Cell membrane</location>
        <topology evidence="1">Multi-pass membrane protein</topology>
    </subcellularLocation>
</comment>
<feature type="transmembrane region" description="Helical" evidence="8">
    <location>
        <begin position="67"/>
        <end position="91"/>
    </location>
</feature>
<evidence type="ECO:0000313" key="10">
    <source>
        <dbReference type="Proteomes" id="UP001521137"/>
    </source>
</evidence>
<evidence type="ECO:0000256" key="5">
    <source>
        <dbReference type="ARBA" id="ARBA00022692"/>
    </source>
</evidence>
<evidence type="ECO:0000256" key="4">
    <source>
        <dbReference type="ARBA" id="ARBA00022475"/>
    </source>
</evidence>
<comment type="similarity">
    <text evidence="2">Belongs to the auxin efflux carrier (TC 2.A.69) family.</text>
</comment>
<name>A0ABS9DCT1_9ALTE</name>
<gene>
    <name evidence="9" type="ORF">L0668_16945</name>
</gene>
<feature type="transmembrane region" description="Helical" evidence="8">
    <location>
        <begin position="285"/>
        <end position="308"/>
    </location>
</feature>
<comment type="caution">
    <text evidence="9">The sequence shown here is derived from an EMBL/GenBank/DDBJ whole genome shotgun (WGS) entry which is preliminary data.</text>
</comment>
<feature type="transmembrane region" description="Helical" evidence="8">
    <location>
        <begin position="170"/>
        <end position="191"/>
    </location>
</feature>
<evidence type="ECO:0000313" key="9">
    <source>
        <dbReference type="EMBL" id="MCF2949808.1"/>
    </source>
</evidence>
<feature type="transmembrane region" description="Helical" evidence="8">
    <location>
        <begin position="6"/>
        <end position="30"/>
    </location>
</feature>
<protein>
    <submittedName>
        <fullName evidence="9">AEC family transporter</fullName>
    </submittedName>
</protein>
<dbReference type="RefSeq" id="WP_235313908.1">
    <property type="nucleotide sequence ID" value="NZ_JAKGAS010000011.1"/>
</dbReference>
<dbReference type="Pfam" id="PF03547">
    <property type="entry name" value="Mem_trans"/>
    <property type="match status" value="2"/>
</dbReference>
<evidence type="ECO:0000256" key="1">
    <source>
        <dbReference type="ARBA" id="ARBA00004651"/>
    </source>
</evidence>
<keyword evidence="6 8" id="KW-1133">Transmembrane helix</keyword>
<keyword evidence="4" id="KW-1003">Cell membrane</keyword>
<dbReference type="Proteomes" id="UP001521137">
    <property type="component" value="Unassembled WGS sequence"/>
</dbReference>
<evidence type="ECO:0000256" key="2">
    <source>
        <dbReference type="ARBA" id="ARBA00010145"/>
    </source>
</evidence>
<accession>A0ABS9DCT1</accession>
<evidence type="ECO:0000256" key="7">
    <source>
        <dbReference type="ARBA" id="ARBA00023136"/>
    </source>
</evidence>
<reference evidence="9 10" key="1">
    <citation type="submission" date="2022-01" db="EMBL/GenBank/DDBJ databases">
        <title>Paraglaciecola sp. G1-23.</title>
        <authorList>
            <person name="Jin M.S."/>
            <person name="Han D.M."/>
            <person name="Kim H.M."/>
            <person name="Jeon C.O."/>
        </authorList>
    </citation>
    <scope>NUCLEOTIDE SEQUENCE [LARGE SCALE GENOMIC DNA]</scope>
    <source>
        <strain evidence="9 10">G1-23</strain>
    </source>
</reference>
<proteinExistence type="inferred from homology"/>
<evidence type="ECO:0000256" key="6">
    <source>
        <dbReference type="ARBA" id="ARBA00022989"/>
    </source>
</evidence>
<dbReference type="InterPro" id="IPR004776">
    <property type="entry name" value="Mem_transp_PIN-like"/>
</dbReference>
<feature type="transmembrane region" description="Helical" evidence="8">
    <location>
        <begin position="128"/>
        <end position="150"/>
    </location>
</feature>
<keyword evidence="5 8" id="KW-0812">Transmembrane</keyword>
<feature type="transmembrane region" description="Helical" evidence="8">
    <location>
        <begin position="197"/>
        <end position="217"/>
    </location>
</feature>
<feature type="transmembrane region" description="Helical" evidence="8">
    <location>
        <begin position="103"/>
        <end position="122"/>
    </location>
</feature>
<dbReference type="InterPro" id="IPR038770">
    <property type="entry name" value="Na+/solute_symporter_sf"/>
</dbReference>